<keyword evidence="1" id="KW-0472">Membrane</keyword>
<gene>
    <name evidence="2" type="ORF">AVEN_7732_1</name>
</gene>
<feature type="transmembrane region" description="Helical" evidence="1">
    <location>
        <begin position="17"/>
        <end position="34"/>
    </location>
</feature>
<reference evidence="2 3" key="1">
    <citation type="journal article" date="2019" name="Sci. Rep.">
        <title>Orb-weaving spider Araneus ventricosus genome elucidates the spidroin gene catalogue.</title>
        <authorList>
            <person name="Kono N."/>
            <person name="Nakamura H."/>
            <person name="Ohtoshi R."/>
            <person name="Moran D.A.P."/>
            <person name="Shinohara A."/>
            <person name="Yoshida Y."/>
            <person name="Fujiwara M."/>
            <person name="Mori M."/>
            <person name="Tomita M."/>
            <person name="Arakawa K."/>
        </authorList>
    </citation>
    <scope>NUCLEOTIDE SEQUENCE [LARGE SCALE GENOMIC DNA]</scope>
</reference>
<dbReference type="Proteomes" id="UP000499080">
    <property type="component" value="Unassembled WGS sequence"/>
</dbReference>
<dbReference type="AlphaFoldDB" id="A0A4Y2RTE8"/>
<dbReference type="EMBL" id="BGPR01018436">
    <property type="protein sequence ID" value="GBN79157.1"/>
    <property type="molecule type" value="Genomic_DNA"/>
</dbReference>
<accession>A0A4Y2RTE8</accession>
<evidence type="ECO:0000313" key="3">
    <source>
        <dbReference type="Proteomes" id="UP000499080"/>
    </source>
</evidence>
<proteinExistence type="predicted"/>
<evidence type="ECO:0000256" key="1">
    <source>
        <dbReference type="SAM" id="Phobius"/>
    </source>
</evidence>
<keyword evidence="1" id="KW-1133">Transmembrane helix</keyword>
<name>A0A4Y2RTE8_ARAVE</name>
<keyword evidence="1" id="KW-0812">Transmembrane</keyword>
<sequence>MVRGGVLSSLHGSGGSLIYYSFDYFLMICRWIVLSHGLRWFLFLSHGLKWVVPTPWFWVSSLPISRWVRFRVCIDQSSRDFQPSDFALLWSDGLSVDLLLSHGLRWSSFLSMV</sequence>
<comment type="caution">
    <text evidence="2">The sequence shown here is derived from an EMBL/GenBank/DDBJ whole genome shotgun (WGS) entry which is preliminary data.</text>
</comment>
<organism evidence="2 3">
    <name type="scientific">Araneus ventricosus</name>
    <name type="common">Orbweaver spider</name>
    <name type="synonym">Epeira ventricosa</name>
    <dbReference type="NCBI Taxonomy" id="182803"/>
    <lineage>
        <taxon>Eukaryota</taxon>
        <taxon>Metazoa</taxon>
        <taxon>Ecdysozoa</taxon>
        <taxon>Arthropoda</taxon>
        <taxon>Chelicerata</taxon>
        <taxon>Arachnida</taxon>
        <taxon>Araneae</taxon>
        <taxon>Araneomorphae</taxon>
        <taxon>Entelegynae</taxon>
        <taxon>Araneoidea</taxon>
        <taxon>Araneidae</taxon>
        <taxon>Araneus</taxon>
    </lineage>
</organism>
<evidence type="ECO:0000313" key="2">
    <source>
        <dbReference type="EMBL" id="GBN79157.1"/>
    </source>
</evidence>
<protein>
    <submittedName>
        <fullName evidence="2">Uncharacterized protein</fullName>
    </submittedName>
</protein>
<keyword evidence="3" id="KW-1185">Reference proteome</keyword>